<dbReference type="Pfam" id="PF12693">
    <property type="entry name" value="GspL_C"/>
    <property type="match status" value="1"/>
</dbReference>
<dbReference type="InterPro" id="IPR043129">
    <property type="entry name" value="ATPase_NBD"/>
</dbReference>
<keyword evidence="5" id="KW-0997">Cell inner membrane</keyword>
<dbReference type="GO" id="GO:0009276">
    <property type="term" value="C:Gram-negative-bacterium-type cell wall"/>
    <property type="evidence" value="ECO:0007669"/>
    <property type="project" value="InterPro"/>
</dbReference>
<comment type="subcellular location">
    <subcellularLocation>
        <location evidence="1">Cell inner membrane</location>
        <topology evidence="1">Single-pass membrane protein</topology>
    </subcellularLocation>
</comment>
<dbReference type="EMBL" id="NIOF01000020">
    <property type="protein sequence ID" value="OWQ83534.1"/>
    <property type="molecule type" value="Genomic_DNA"/>
</dbReference>
<keyword evidence="7" id="KW-0653">Protein transport</keyword>
<evidence type="ECO:0000256" key="5">
    <source>
        <dbReference type="ARBA" id="ARBA00022519"/>
    </source>
</evidence>
<evidence type="ECO:0000313" key="12">
    <source>
        <dbReference type="EMBL" id="OWQ83534.1"/>
    </source>
</evidence>
<keyword evidence="8" id="KW-1133">Transmembrane helix</keyword>
<feature type="domain" description="GspL periplasmic" evidence="11">
    <location>
        <begin position="258"/>
        <end position="383"/>
    </location>
</feature>
<evidence type="ECO:0000259" key="11">
    <source>
        <dbReference type="Pfam" id="PF12693"/>
    </source>
</evidence>
<dbReference type="GO" id="GO:0015627">
    <property type="term" value="C:type II protein secretion system complex"/>
    <property type="evidence" value="ECO:0007669"/>
    <property type="project" value="InterPro"/>
</dbReference>
<dbReference type="AlphaFoldDB" id="A0A246ITI7"/>
<evidence type="ECO:0000256" key="1">
    <source>
        <dbReference type="ARBA" id="ARBA00004377"/>
    </source>
</evidence>
<evidence type="ECO:0000256" key="2">
    <source>
        <dbReference type="ARBA" id="ARBA00005318"/>
    </source>
</evidence>
<dbReference type="SUPFAM" id="SSF53067">
    <property type="entry name" value="Actin-like ATPase domain"/>
    <property type="match status" value="1"/>
</dbReference>
<dbReference type="OrthoDB" id="8557903at2"/>
<keyword evidence="13" id="KW-1185">Reference proteome</keyword>
<reference evidence="12 13" key="1">
    <citation type="journal article" date="2008" name="Int. J. Syst. Evol. Microbiol.">
        <title>Description of Roseateles aquatilis sp. nov. and Roseateles terrae sp. nov., in the class Betaproteobacteria, and emended description of the genus Roseateles.</title>
        <authorList>
            <person name="Gomila M."/>
            <person name="Bowien B."/>
            <person name="Falsen E."/>
            <person name="Moore E.R."/>
            <person name="Lalucat J."/>
        </authorList>
    </citation>
    <scope>NUCLEOTIDE SEQUENCE [LARGE SCALE GENOMIC DNA]</scope>
    <source>
        <strain evidence="12 13">CCUG 48205</strain>
    </source>
</reference>
<dbReference type="GO" id="GO:0015628">
    <property type="term" value="P:protein secretion by the type II secretion system"/>
    <property type="evidence" value="ECO:0007669"/>
    <property type="project" value="InterPro"/>
</dbReference>
<dbReference type="InterPro" id="IPR025691">
    <property type="entry name" value="GspL_pp_dom"/>
</dbReference>
<dbReference type="RefSeq" id="WP_088388219.1">
    <property type="nucleotide sequence ID" value="NZ_NIOF01000020.1"/>
</dbReference>
<dbReference type="NCBIfam" id="TIGR01709">
    <property type="entry name" value="typeII_sec_gspL"/>
    <property type="match status" value="1"/>
</dbReference>
<evidence type="ECO:0000256" key="4">
    <source>
        <dbReference type="ARBA" id="ARBA00022475"/>
    </source>
</evidence>
<feature type="domain" description="GspL cytoplasmic actin-ATPase-like" evidence="10">
    <location>
        <begin position="34"/>
        <end position="141"/>
    </location>
</feature>
<dbReference type="GO" id="GO:0005886">
    <property type="term" value="C:plasma membrane"/>
    <property type="evidence" value="ECO:0007669"/>
    <property type="project" value="UniProtKB-SubCell"/>
</dbReference>
<name>A0A246ITI7_9BURK</name>
<dbReference type="Gene3D" id="3.30.420.380">
    <property type="match status" value="1"/>
</dbReference>
<proteinExistence type="inferred from homology"/>
<protein>
    <recommendedName>
        <fullName evidence="14">General secretion pathway protein GspL</fullName>
    </recommendedName>
</protein>
<dbReference type="Pfam" id="PF05134">
    <property type="entry name" value="T2SSL"/>
    <property type="match status" value="1"/>
</dbReference>
<dbReference type="InterPro" id="IPR007812">
    <property type="entry name" value="T2SS_protein-GspL"/>
</dbReference>
<evidence type="ECO:0000256" key="9">
    <source>
        <dbReference type="ARBA" id="ARBA00023136"/>
    </source>
</evidence>
<organism evidence="12 13">
    <name type="scientific">Roseateles aquatilis</name>
    <dbReference type="NCBI Taxonomy" id="431061"/>
    <lineage>
        <taxon>Bacteria</taxon>
        <taxon>Pseudomonadati</taxon>
        <taxon>Pseudomonadota</taxon>
        <taxon>Betaproteobacteria</taxon>
        <taxon>Burkholderiales</taxon>
        <taxon>Sphaerotilaceae</taxon>
        <taxon>Roseateles</taxon>
    </lineage>
</organism>
<evidence type="ECO:0000259" key="10">
    <source>
        <dbReference type="Pfam" id="PF05134"/>
    </source>
</evidence>
<keyword evidence="9" id="KW-0472">Membrane</keyword>
<keyword evidence="6" id="KW-0812">Transmembrane</keyword>
<dbReference type="InterPro" id="IPR024230">
    <property type="entry name" value="GspL_cyto_dom"/>
</dbReference>
<evidence type="ECO:0000256" key="7">
    <source>
        <dbReference type="ARBA" id="ARBA00022927"/>
    </source>
</evidence>
<keyword evidence="3" id="KW-0813">Transport</keyword>
<evidence type="ECO:0000256" key="3">
    <source>
        <dbReference type="ARBA" id="ARBA00022448"/>
    </source>
</evidence>
<accession>A0A246ITI7</accession>
<comment type="caution">
    <text evidence="12">The sequence shown here is derived from an EMBL/GenBank/DDBJ whole genome shotgun (WGS) entry which is preliminary data.</text>
</comment>
<comment type="similarity">
    <text evidence="2">Belongs to the GSP L family.</text>
</comment>
<dbReference type="Proteomes" id="UP000197468">
    <property type="component" value="Unassembled WGS sequence"/>
</dbReference>
<gene>
    <name evidence="12" type="ORF">CDN99_25710</name>
</gene>
<evidence type="ECO:0008006" key="14">
    <source>
        <dbReference type="Google" id="ProtNLM"/>
    </source>
</evidence>
<sequence>MSTLLILLPAPLQGPGTPDYEYWFSNDAQAPAHAPGHGERAPLSALPRADRVMALIGDDQLSWLPARLPKVKGAKLRGAVVGVMEEQLLEDPERLHLALLEHPSTEENGPTHWVAVTAREPLRAHLQAFEAAGLHVDALLPLSWPRAAAGGHVSAGADGRARLRAWHGDGVATLPLDSGGLRQWLGEDWLANAAVSASPVAAADAEQALGRPVQVLSDTERAWAARQTPINLLQFDLTPSQRGWQRVQHAWQTLQSPTWRPFRWGVVGLVLVQVVGLNAMAWQQGRAVDARKAEQEALLRQSFPQVRVIRDARAQMVRETEALRGGAGQVGPGDLEDLLAAVARAWPPGEAPLPGLRYEQNRLQLSGLTPPQRAQLRERLGQDTTLRVADEGDALQLSLRPETR</sequence>
<evidence type="ECO:0000256" key="6">
    <source>
        <dbReference type="ARBA" id="ARBA00022692"/>
    </source>
</evidence>
<evidence type="ECO:0000256" key="8">
    <source>
        <dbReference type="ARBA" id="ARBA00022989"/>
    </source>
</evidence>
<keyword evidence="4" id="KW-1003">Cell membrane</keyword>
<evidence type="ECO:0000313" key="13">
    <source>
        <dbReference type="Proteomes" id="UP000197468"/>
    </source>
</evidence>